<feature type="transmembrane region" description="Helical" evidence="1">
    <location>
        <begin position="224"/>
        <end position="246"/>
    </location>
</feature>
<keyword evidence="1" id="KW-0812">Transmembrane</keyword>
<dbReference type="EMBL" id="CP157483">
    <property type="protein sequence ID" value="XBO43582.1"/>
    <property type="molecule type" value="Genomic_DNA"/>
</dbReference>
<name>A0AAU7JT65_9MICO</name>
<protein>
    <submittedName>
        <fullName evidence="2">DUF4184 family protein</fullName>
    </submittedName>
</protein>
<accession>A0AAU7JT65</accession>
<evidence type="ECO:0000256" key="1">
    <source>
        <dbReference type="SAM" id="Phobius"/>
    </source>
</evidence>
<sequence>MPFTPAHVAAVLPVVGSRGRWVVPAAWVVGSMSPDLVYFTPAGWVRPLSHSLVGLLTLDPALGVLVLAAWWTLLGPAARDLLPRPWRARTPVPRAPSRERWVWVLVGLLGGSVTHVAWDAFTHQDGAVVTRVPALGDPLLGGLPAYAVLQLLSGVVGLLVVGWWCRRALRWSEPLQAEDDAGAGVLRDHERCAARTMVVALPLGFGAGLSALGYAVGLPLLSSLFIGLTRAVGICTVVALIAAAGWRELRRRRTAGSV</sequence>
<evidence type="ECO:0000313" key="2">
    <source>
        <dbReference type="EMBL" id="XBO43582.1"/>
    </source>
</evidence>
<reference evidence="2" key="1">
    <citation type="submission" date="2024-05" db="EMBL/GenBank/DDBJ databases">
        <authorList>
            <person name="Kim S."/>
            <person name="Heo J."/>
            <person name="Choi H."/>
            <person name="Choi Y."/>
            <person name="Kwon S.-W."/>
            <person name="Kim Y."/>
        </authorList>
    </citation>
    <scope>NUCLEOTIDE SEQUENCE</scope>
    <source>
        <strain evidence="2">KACC 23699</strain>
    </source>
</reference>
<keyword evidence="1" id="KW-1133">Transmembrane helix</keyword>
<dbReference type="InterPro" id="IPR025238">
    <property type="entry name" value="DUF4184"/>
</dbReference>
<feature type="transmembrane region" description="Helical" evidence="1">
    <location>
        <begin position="197"/>
        <end position="218"/>
    </location>
</feature>
<feature type="transmembrane region" description="Helical" evidence="1">
    <location>
        <begin position="102"/>
        <end position="121"/>
    </location>
</feature>
<keyword evidence="1" id="KW-0472">Membrane</keyword>
<dbReference type="Pfam" id="PF13803">
    <property type="entry name" value="DUF4184"/>
    <property type="match status" value="1"/>
</dbReference>
<feature type="transmembrane region" description="Helical" evidence="1">
    <location>
        <begin position="141"/>
        <end position="165"/>
    </location>
</feature>
<gene>
    <name evidence="2" type="ORF">ABEG17_18775</name>
</gene>
<feature type="transmembrane region" description="Helical" evidence="1">
    <location>
        <begin position="61"/>
        <end position="82"/>
    </location>
</feature>
<dbReference type="AlphaFoldDB" id="A0AAU7JT65"/>
<organism evidence="2">
    <name type="scientific">Pedococcus sp. KACC 23699</name>
    <dbReference type="NCBI Taxonomy" id="3149228"/>
    <lineage>
        <taxon>Bacteria</taxon>
        <taxon>Bacillati</taxon>
        <taxon>Actinomycetota</taxon>
        <taxon>Actinomycetes</taxon>
        <taxon>Micrococcales</taxon>
        <taxon>Intrasporangiaceae</taxon>
        <taxon>Pedococcus</taxon>
    </lineage>
</organism>
<dbReference type="RefSeq" id="WP_406831022.1">
    <property type="nucleotide sequence ID" value="NZ_CP157483.1"/>
</dbReference>
<proteinExistence type="predicted"/>